<name>A0ABS9D1B4_9RHOB</name>
<gene>
    <name evidence="2" type="ORF">L0664_18175</name>
</gene>
<dbReference type="Proteomes" id="UP001200557">
    <property type="component" value="Unassembled WGS sequence"/>
</dbReference>
<sequence>MESLRHILRLCIVMLFSVFCLNMAFAVPAPTSGINYFQAETTYFAQTGDVGFAARAPPITGPDIGATGGTACMLAAGGSAVQTESNTIYNGAVTVITGTETDGYIQNAFENADYSPEDARQYERWVEMGLAAATFSIETGAIVLTSKSGQVLRTIDDAVLLFAPNNGGDAVFPRVGAVNNPNGVRRSTNEQVAADAPTANGYDVNVLQRDLGVRRSDLTVDGFGRVDEYTPTNATKNSAVRSMIDKIGGGQADSEIVNVPPIFSNVDMYSSAMRVIQ</sequence>
<keyword evidence="1" id="KW-0732">Signal</keyword>
<keyword evidence="3" id="KW-1185">Reference proteome</keyword>
<feature type="signal peptide" evidence="1">
    <location>
        <begin position="1"/>
        <end position="26"/>
    </location>
</feature>
<protein>
    <submittedName>
        <fullName evidence="2">Uncharacterized protein</fullName>
    </submittedName>
</protein>
<dbReference type="RefSeq" id="WP_235227326.1">
    <property type="nucleotide sequence ID" value="NZ_JAKGAQ010000008.1"/>
</dbReference>
<evidence type="ECO:0000313" key="3">
    <source>
        <dbReference type="Proteomes" id="UP001200557"/>
    </source>
</evidence>
<feature type="chain" id="PRO_5047410075" evidence="1">
    <location>
        <begin position="27"/>
        <end position="277"/>
    </location>
</feature>
<comment type="caution">
    <text evidence="2">The sequence shown here is derived from an EMBL/GenBank/DDBJ whole genome shotgun (WGS) entry which is preliminary data.</text>
</comment>
<proteinExistence type="predicted"/>
<evidence type="ECO:0000256" key="1">
    <source>
        <dbReference type="SAM" id="SignalP"/>
    </source>
</evidence>
<dbReference type="Gene3D" id="3.40.1350.120">
    <property type="match status" value="1"/>
</dbReference>
<evidence type="ECO:0000313" key="2">
    <source>
        <dbReference type="EMBL" id="MCF2872996.1"/>
    </source>
</evidence>
<organism evidence="2 3">
    <name type="scientific">Octadecabacter dasysiphoniae</name>
    <dbReference type="NCBI Taxonomy" id="2909341"/>
    <lineage>
        <taxon>Bacteria</taxon>
        <taxon>Pseudomonadati</taxon>
        <taxon>Pseudomonadota</taxon>
        <taxon>Alphaproteobacteria</taxon>
        <taxon>Rhodobacterales</taxon>
        <taxon>Roseobacteraceae</taxon>
        <taxon>Octadecabacter</taxon>
    </lineage>
</organism>
<accession>A0ABS9D1B4</accession>
<dbReference type="EMBL" id="JAKGAQ010000008">
    <property type="protein sequence ID" value="MCF2872996.1"/>
    <property type="molecule type" value="Genomic_DNA"/>
</dbReference>
<reference evidence="2 3" key="1">
    <citation type="submission" date="2022-01" db="EMBL/GenBank/DDBJ databases">
        <title>Octadecabacter sp. nov., isolated from a marine alga.</title>
        <authorList>
            <person name="Jin M.S."/>
            <person name="Kim H.M."/>
            <person name="Han D.M."/>
            <person name="Jung J.J."/>
            <person name="Jeon C.O."/>
        </authorList>
    </citation>
    <scope>NUCLEOTIDE SEQUENCE [LARGE SCALE GENOMIC DNA]</scope>
    <source>
        <strain evidence="2 3">G9-8</strain>
    </source>
</reference>